<dbReference type="PANTHER" id="PTHR48023">
    <property type="entry name" value="D-XYLOSE-PROTON SYMPORTER-LIKE 2"/>
    <property type="match status" value="1"/>
</dbReference>
<keyword evidence="7" id="KW-1133">Transmembrane helix</keyword>
<reference evidence="11 12" key="1">
    <citation type="submission" date="2019-04" db="EMBL/GenBank/DDBJ databases">
        <title>Bacillus sediminilitoris sp. nov., isolated from a tidal flat sediment on the East China Sea.</title>
        <authorList>
            <person name="Wei Y."/>
            <person name="Mao H."/>
            <person name="Fang J."/>
        </authorList>
    </citation>
    <scope>NUCLEOTIDE SEQUENCE [LARGE SCALE GENOMIC DNA]</scope>
    <source>
        <strain evidence="11 12">DSL-17</strain>
    </source>
</reference>
<dbReference type="Proteomes" id="UP000310334">
    <property type="component" value="Unassembled WGS sequence"/>
</dbReference>
<keyword evidence="5" id="KW-0762">Sugar transport</keyword>
<dbReference type="InterPro" id="IPR005829">
    <property type="entry name" value="Sugar_transporter_CS"/>
</dbReference>
<dbReference type="EMBL" id="SSNT01000004">
    <property type="protein sequence ID" value="THF81417.1"/>
    <property type="molecule type" value="Genomic_DNA"/>
</dbReference>
<comment type="subcellular location">
    <subcellularLocation>
        <location evidence="1">Cell membrane</location>
        <topology evidence="1">Multi-pass membrane protein</topology>
    </subcellularLocation>
</comment>
<evidence type="ECO:0000313" key="12">
    <source>
        <dbReference type="Proteomes" id="UP000310334"/>
    </source>
</evidence>
<dbReference type="RefSeq" id="WP_136352253.1">
    <property type="nucleotide sequence ID" value="NZ_CP046266.1"/>
</dbReference>
<dbReference type="OrthoDB" id="9783823at2"/>
<dbReference type="AlphaFoldDB" id="A0A4V3WFV5"/>
<dbReference type="NCBIfam" id="NF007484">
    <property type="entry name" value="PRK10077.1"/>
    <property type="match status" value="1"/>
</dbReference>
<evidence type="ECO:0000256" key="7">
    <source>
        <dbReference type="ARBA" id="ARBA00022989"/>
    </source>
</evidence>
<dbReference type="InterPro" id="IPR005828">
    <property type="entry name" value="MFS_sugar_transport-like"/>
</dbReference>
<gene>
    <name evidence="11" type="primary">xylE</name>
    <name evidence="11" type="ORF">E6W99_05770</name>
</gene>
<evidence type="ECO:0000256" key="8">
    <source>
        <dbReference type="ARBA" id="ARBA00023136"/>
    </source>
</evidence>
<dbReference type="InterPro" id="IPR036259">
    <property type="entry name" value="MFS_trans_sf"/>
</dbReference>
<dbReference type="NCBIfam" id="TIGR00879">
    <property type="entry name" value="SP"/>
    <property type="match status" value="1"/>
</dbReference>
<dbReference type="InterPro" id="IPR003663">
    <property type="entry name" value="Sugar/inositol_transpt"/>
</dbReference>
<protein>
    <submittedName>
        <fullName evidence="11">D-xylose transporter XylE</fullName>
    </submittedName>
</protein>
<evidence type="ECO:0000256" key="1">
    <source>
        <dbReference type="ARBA" id="ARBA00004651"/>
    </source>
</evidence>
<keyword evidence="4" id="KW-1003">Cell membrane</keyword>
<evidence type="ECO:0000313" key="11">
    <source>
        <dbReference type="EMBL" id="THF81417.1"/>
    </source>
</evidence>
<evidence type="ECO:0000256" key="9">
    <source>
        <dbReference type="RuleBase" id="RU003346"/>
    </source>
</evidence>
<evidence type="ECO:0000256" key="5">
    <source>
        <dbReference type="ARBA" id="ARBA00022597"/>
    </source>
</evidence>
<dbReference type="PROSITE" id="PS50850">
    <property type="entry name" value="MFS"/>
    <property type="match status" value="1"/>
</dbReference>
<organism evidence="11 12">
    <name type="scientific">Metabacillus sediminilitoris</name>
    <dbReference type="NCBI Taxonomy" id="2567941"/>
    <lineage>
        <taxon>Bacteria</taxon>
        <taxon>Bacillati</taxon>
        <taxon>Bacillota</taxon>
        <taxon>Bacilli</taxon>
        <taxon>Bacillales</taxon>
        <taxon>Bacillaceae</taxon>
        <taxon>Metabacillus</taxon>
    </lineage>
</organism>
<keyword evidence="3 9" id="KW-0813">Transport</keyword>
<keyword evidence="6" id="KW-0812">Transmembrane</keyword>
<feature type="domain" description="Major facilitator superfamily (MFS) profile" evidence="10">
    <location>
        <begin position="13"/>
        <end position="451"/>
    </location>
</feature>
<dbReference type="PROSITE" id="PS00216">
    <property type="entry name" value="SUGAR_TRANSPORT_1"/>
    <property type="match status" value="1"/>
</dbReference>
<sequence length="477" mass="51760">MKTKNYSFYIIAITLIATLGGLLFGYDTAVISGAERSLQIYLTDSLGLSSFVHGLTVSSALIGCIIGGFISGYFSNNFGRRNSLIIAAVLFFISALGSGFPEFLFFTAGEPSIELLIVFNIYRIIGGIGVGLASAIAPVYIGEMAPAEIRGRLVSWYQFAVILGMLVVYFVNWGIANGQTAEWINDTGWRYMFASEAIPALIFGVLLFFAPETPRYLVSKNNDQKALAVLTKVNGSVTKSKEVLSEIKQTLSTSSSSSGKLLSYGKIVIIVGILLSVFQQFVGINVALYYAPRIFESMGAGQDASMLQTVVMGIINVVFTIIAIATVDKWGRKPLLMVGSIGMAIGMFGVAGLAYFDIIGVSTLVFIIIYTASFMMSWGPICWVLLSEIFPNKIRGQAMAIAVAAQWAANFFISSTYPPMMEFSGAMTYGFYGVMSVLSMVFVWKMIPETKGKTLEQLESIWSADKSHTSTQSKKIG</sequence>
<comment type="similarity">
    <text evidence="2 9">Belongs to the major facilitator superfamily. Sugar transporter (TC 2.A.1.1) family.</text>
</comment>
<evidence type="ECO:0000256" key="4">
    <source>
        <dbReference type="ARBA" id="ARBA00022475"/>
    </source>
</evidence>
<evidence type="ECO:0000256" key="2">
    <source>
        <dbReference type="ARBA" id="ARBA00010992"/>
    </source>
</evidence>
<dbReference type="PRINTS" id="PR00171">
    <property type="entry name" value="SUGRTRNSPORT"/>
</dbReference>
<dbReference type="FunFam" id="1.20.1250.20:FF:000122">
    <property type="entry name" value="D-xylose transporter XylE"/>
    <property type="match status" value="1"/>
</dbReference>
<evidence type="ECO:0000259" key="10">
    <source>
        <dbReference type="PROSITE" id="PS50850"/>
    </source>
</evidence>
<dbReference type="PROSITE" id="PS00217">
    <property type="entry name" value="SUGAR_TRANSPORT_2"/>
    <property type="match status" value="1"/>
</dbReference>
<dbReference type="PANTHER" id="PTHR48023:SF4">
    <property type="entry name" value="D-XYLOSE-PROTON SYMPORTER-LIKE 2"/>
    <property type="match status" value="1"/>
</dbReference>
<dbReference type="SUPFAM" id="SSF103473">
    <property type="entry name" value="MFS general substrate transporter"/>
    <property type="match status" value="1"/>
</dbReference>
<comment type="caution">
    <text evidence="11">The sequence shown here is derived from an EMBL/GenBank/DDBJ whole genome shotgun (WGS) entry which is preliminary data.</text>
</comment>
<keyword evidence="8" id="KW-0472">Membrane</keyword>
<name>A0A4V3WFV5_9BACI</name>
<dbReference type="GO" id="GO:0005886">
    <property type="term" value="C:plasma membrane"/>
    <property type="evidence" value="ECO:0007669"/>
    <property type="project" value="UniProtKB-SubCell"/>
</dbReference>
<evidence type="ECO:0000256" key="6">
    <source>
        <dbReference type="ARBA" id="ARBA00022692"/>
    </source>
</evidence>
<dbReference type="InterPro" id="IPR020846">
    <property type="entry name" value="MFS_dom"/>
</dbReference>
<dbReference type="GO" id="GO:0022857">
    <property type="term" value="F:transmembrane transporter activity"/>
    <property type="evidence" value="ECO:0007669"/>
    <property type="project" value="InterPro"/>
</dbReference>
<accession>A0A4V3WFV5</accession>
<dbReference type="Pfam" id="PF00083">
    <property type="entry name" value="Sugar_tr"/>
    <property type="match status" value="1"/>
</dbReference>
<keyword evidence="12" id="KW-1185">Reference proteome</keyword>
<dbReference type="InterPro" id="IPR050820">
    <property type="entry name" value="MFS_Sugar_Transporter"/>
</dbReference>
<proteinExistence type="inferred from homology"/>
<dbReference type="CDD" id="cd17359">
    <property type="entry name" value="MFS_XylE_like"/>
    <property type="match status" value="1"/>
</dbReference>
<evidence type="ECO:0000256" key="3">
    <source>
        <dbReference type="ARBA" id="ARBA00022448"/>
    </source>
</evidence>
<dbReference type="Gene3D" id="1.20.1250.20">
    <property type="entry name" value="MFS general substrate transporter like domains"/>
    <property type="match status" value="2"/>
</dbReference>
<dbReference type="InterPro" id="IPR047984">
    <property type="entry name" value="XylE-like"/>
</dbReference>